<protein>
    <submittedName>
        <fullName evidence="1">Uncharacterized protein</fullName>
    </submittedName>
</protein>
<organism evidence="1 2">
    <name type="scientific">Phascolomyces articulosus</name>
    <dbReference type="NCBI Taxonomy" id="60185"/>
    <lineage>
        <taxon>Eukaryota</taxon>
        <taxon>Fungi</taxon>
        <taxon>Fungi incertae sedis</taxon>
        <taxon>Mucoromycota</taxon>
        <taxon>Mucoromycotina</taxon>
        <taxon>Mucoromycetes</taxon>
        <taxon>Mucorales</taxon>
        <taxon>Lichtheimiaceae</taxon>
        <taxon>Phascolomyces</taxon>
    </lineage>
</organism>
<evidence type="ECO:0000313" key="2">
    <source>
        <dbReference type="Proteomes" id="UP001209540"/>
    </source>
</evidence>
<dbReference type="Proteomes" id="UP001209540">
    <property type="component" value="Unassembled WGS sequence"/>
</dbReference>
<dbReference type="EMBL" id="JAIXMP010000015">
    <property type="protein sequence ID" value="KAI9261675.1"/>
    <property type="molecule type" value="Genomic_DNA"/>
</dbReference>
<reference evidence="1" key="1">
    <citation type="journal article" date="2022" name="IScience">
        <title>Evolution of zygomycete secretomes and the origins of terrestrial fungal ecologies.</title>
        <authorList>
            <person name="Chang Y."/>
            <person name="Wang Y."/>
            <person name="Mondo S."/>
            <person name="Ahrendt S."/>
            <person name="Andreopoulos W."/>
            <person name="Barry K."/>
            <person name="Beard J."/>
            <person name="Benny G.L."/>
            <person name="Blankenship S."/>
            <person name="Bonito G."/>
            <person name="Cuomo C."/>
            <person name="Desiro A."/>
            <person name="Gervers K.A."/>
            <person name="Hundley H."/>
            <person name="Kuo A."/>
            <person name="LaButti K."/>
            <person name="Lang B.F."/>
            <person name="Lipzen A."/>
            <person name="O'Donnell K."/>
            <person name="Pangilinan J."/>
            <person name="Reynolds N."/>
            <person name="Sandor L."/>
            <person name="Smith M.E."/>
            <person name="Tsang A."/>
            <person name="Grigoriev I.V."/>
            <person name="Stajich J.E."/>
            <person name="Spatafora J.W."/>
        </authorList>
    </citation>
    <scope>NUCLEOTIDE SEQUENCE</scope>
    <source>
        <strain evidence="1">RSA 2281</strain>
    </source>
</reference>
<proteinExistence type="predicted"/>
<accession>A0AAD5K9Q5</accession>
<reference evidence="1" key="2">
    <citation type="submission" date="2023-02" db="EMBL/GenBank/DDBJ databases">
        <authorList>
            <consortium name="DOE Joint Genome Institute"/>
            <person name="Mondo S.J."/>
            <person name="Chang Y."/>
            <person name="Wang Y."/>
            <person name="Ahrendt S."/>
            <person name="Andreopoulos W."/>
            <person name="Barry K."/>
            <person name="Beard J."/>
            <person name="Benny G.L."/>
            <person name="Blankenship S."/>
            <person name="Bonito G."/>
            <person name="Cuomo C."/>
            <person name="Desiro A."/>
            <person name="Gervers K.A."/>
            <person name="Hundley H."/>
            <person name="Kuo A."/>
            <person name="LaButti K."/>
            <person name="Lang B.F."/>
            <person name="Lipzen A."/>
            <person name="O'Donnell K."/>
            <person name="Pangilinan J."/>
            <person name="Reynolds N."/>
            <person name="Sandor L."/>
            <person name="Smith M.W."/>
            <person name="Tsang A."/>
            <person name="Grigoriev I.V."/>
            <person name="Stajich J.E."/>
            <person name="Spatafora J.W."/>
        </authorList>
    </citation>
    <scope>NUCLEOTIDE SEQUENCE</scope>
    <source>
        <strain evidence="1">RSA 2281</strain>
    </source>
</reference>
<gene>
    <name evidence="1" type="ORF">BDA99DRAFT_582002</name>
</gene>
<comment type="caution">
    <text evidence="1">The sequence shown here is derived from an EMBL/GenBank/DDBJ whole genome shotgun (WGS) entry which is preliminary data.</text>
</comment>
<name>A0AAD5K9Q5_9FUNG</name>
<keyword evidence="2" id="KW-1185">Reference proteome</keyword>
<sequence length="575" mass="67025">MKTFDQQKENITDDAILLEECSNLMHSCGYDPLLYKEFFRLLKKITTKSESFNSKTLNNKPLELKKIIDVLRNIAIKALFFKDIMDRTIHLLNEEYNGLLQTRVVLANTIRDSSTVQTTLPLPSPRPIVSNSSRIISTGQAQSLLHLYFPPIQNECSFFLWKLFYGGKIVDRIQVEASDLDTNEESDSESDLESWCSSEEENESSLAQWLQVCNCLLENVNSHVIDCDMDLPTFIMYLKQHSGLPLVEAIFGGTLQFHYDGEHLPFKHHICVNPVSINIPIIKTKHDIDYLLIKSDFIPISEDHLVDCGKIPNFYLGWFGNLSRFSLYVMFPNLYCRKKHSYQLIGSDQEFFINNILNAAADKVLPTEEFAEIPFKMSLEGFRIRNKNEQLSSMGIYFKKEHLQPLVLMMHKIINEKQGDLNYTKFKGFFFISKTYGTKATFENLESGLTDRFNDINWEVVQYEDVIADVGYEFIPHRLCNNGPYRSMEKLFWGEEHNVLKSKIRLDQFSNFQTLGDCKYEASRRYPPSITGLLSMQAYQKEQKHSKIELDYRYWKQMMKIYTMSYNVALLNYYI</sequence>
<evidence type="ECO:0000313" key="1">
    <source>
        <dbReference type="EMBL" id="KAI9261675.1"/>
    </source>
</evidence>
<dbReference type="AlphaFoldDB" id="A0AAD5K9Q5"/>